<organism evidence="2">
    <name type="scientific">mine drainage metagenome</name>
    <dbReference type="NCBI Taxonomy" id="410659"/>
    <lineage>
        <taxon>unclassified sequences</taxon>
        <taxon>metagenomes</taxon>
        <taxon>ecological metagenomes</taxon>
    </lineage>
</organism>
<comment type="caution">
    <text evidence="2">The sequence shown here is derived from an EMBL/GenBank/DDBJ whole genome shotgun (WGS) entry which is preliminary data.</text>
</comment>
<gene>
    <name evidence="2" type="ORF">GALL_357740</name>
</gene>
<name>A0A1J5QFX3_9ZZZZ</name>
<sequence length="118" mass="12359">MGAASDAADGTQGDGETAADAARLRAEVDALLLDPRGRFRPRARVLRDAVDGGERVVMQVGEDARGGICVVTAQALPTDGSWLLDDDARPLRLAGARAGHRPEDAQAPCWISVLRAAD</sequence>
<feature type="region of interest" description="Disordered" evidence="1">
    <location>
        <begin position="1"/>
        <end position="20"/>
    </location>
</feature>
<evidence type="ECO:0000313" key="2">
    <source>
        <dbReference type="EMBL" id="OIQ82441.1"/>
    </source>
</evidence>
<reference evidence="2" key="1">
    <citation type="submission" date="2016-10" db="EMBL/GenBank/DDBJ databases">
        <title>Sequence of Gallionella enrichment culture.</title>
        <authorList>
            <person name="Poehlein A."/>
            <person name="Muehling M."/>
            <person name="Daniel R."/>
        </authorList>
    </citation>
    <scope>NUCLEOTIDE SEQUENCE</scope>
</reference>
<dbReference type="EMBL" id="MLJW01000804">
    <property type="protein sequence ID" value="OIQ82441.1"/>
    <property type="molecule type" value="Genomic_DNA"/>
</dbReference>
<dbReference type="AlphaFoldDB" id="A0A1J5QFX3"/>
<accession>A0A1J5QFX3</accession>
<evidence type="ECO:0000256" key="1">
    <source>
        <dbReference type="SAM" id="MobiDB-lite"/>
    </source>
</evidence>
<protein>
    <submittedName>
        <fullName evidence="2">Uncharacterized protein</fullName>
    </submittedName>
</protein>
<proteinExistence type="predicted"/>